<protein>
    <submittedName>
        <fullName evidence="1">Uncharacterized protein</fullName>
    </submittedName>
</protein>
<accession>A0A6G1EXP7</accession>
<dbReference type="Proteomes" id="UP000479710">
    <property type="component" value="Unassembled WGS sequence"/>
</dbReference>
<dbReference type="EMBL" id="SPHZ02000002">
    <property type="protein sequence ID" value="KAF0929342.1"/>
    <property type="molecule type" value="Genomic_DNA"/>
</dbReference>
<reference evidence="1 2" key="1">
    <citation type="submission" date="2019-11" db="EMBL/GenBank/DDBJ databases">
        <title>Whole genome sequence of Oryza granulata.</title>
        <authorList>
            <person name="Li W."/>
        </authorList>
    </citation>
    <scope>NUCLEOTIDE SEQUENCE [LARGE SCALE GENOMIC DNA]</scope>
    <source>
        <strain evidence="2">cv. Menghai</strain>
        <tissue evidence="1">Leaf</tissue>
    </source>
</reference>
<comment type="caution">
    <text evidence="1">The sequence shown here is derived from an EMBL/GenBank/DDBJ whole genome shotgun (WGS) entry which is preliminary data.</text>
</comment>
<keyword evidence="2" id="KW-1185">Reference proteome</keyword>
<evidence type="ECO:0000313" key="2">
    <source>
        <dbReference type="Proteomes" id="UP000479710"/>
    </source>
</evidence>
<proteinExistence type="predicted"/>
<name>A0A6G1EXP7_9ORYZ</name>
<gene>
    <name evidence="1" type="ORF">E2562_019923</name>
</gene>
<organism evidence="1 2">
    <name type="scientific">Oryza meyeriana var. granulata</name>
    <dbReference type="NCBI Taxonomy" id="110450"/>
    <lineage>
        <taxon>Eukaryota</taxon>
        <taxon>Viridiplantae</taxon>
        <taxon>Streptophyta</taxon>
        <taxon>Embryophyta</taxon>
        <taxon>Tracheophyta</taxon>
        <taxon>Spermatophyta</taxon>
        <taxon>Magnoliopsida</taxon>
        <taxon>Liliopsida</taxon>
        <taxon>Poales</taxon>
        <taxon>Poaceae</taxon>
        <taxon>BOP clade</taxon>
        <taxon>Oryzoideae</taxon>
        <taxon>Oryzeae</taxon>
        <taxon>Oryzinae</taxon>
        <taxon>Oryza</taxon>
        <taxon>Oryza meyeriana</taxon>
    </lineage>
</organism>
<evidence type="ECO:0000313" key="1">
    <source>
        <dbReference type="EMBL" id="KAF0929342.1"/>
    </source>
</evidence>
<dbReference type="AlphaFoldDB" id="A0A6G1EXP7"/>
<sequence>MVWGCRVEFSRWNKHSAAEGSSMCYLVKLGLDSLPAHTWEEGMVRILMAGLHCHLLEMLPSVDGCNLEVIAWAAALDELPKEVHLAIPDSPPQWVAEEPDEDDEFAIEMANATSSQLPPNPPTEKRCLEYHIYVHLLEVVDPKPNFDGYDARWMVWDLPETKEADILSAGIHMGWPAASLVSTLP</sequence>
<dbReference type="OrthoDB" id="694475at2759"/>